<reference evidence="2" key="3">
    <citation type="submission" date="2011-03" db="EMBL/GenBank/DDBJ databases">
        <title>Annotation of Magnaporthe poae ATCC 64411.</title>
        <authorList>
            <person name="Ma L.-J."/>
            <person name="Dead R."/>
            <person name="Young S.K."/>
            <person name="Zeng Q."/>
            <person name="Gargeya S."/>
            <person name="Fitzgerald M."/>
            <person name="Haas B."/>
            <person name="Abouelleil A."/>
            <person name="Alvarado L."/>
            <person name="Arachchi H.M."/>
            <person name="Berlin A."/>
            <person name="Brown A."/>
            <person name="Chapman S.B."/>
            <person name="Chen Z."/>
            <person name="Dunbar C."/>
            <person name="Freedman E."/>
            <person name="Gearin G."/>
            <person name="Gellesch M."/>
            <person name="Goldberg J."/>
            <person name="Griggs A."/>
            <person name="Gujja S."/>
            <person name="Heiman D."/>
            <person name="Howarth C."/>
            <person name="Larson L."/>
            <person name="Lui A."/>
            <person name="MacDonald P.J.P."/>
            <person name="Mehta T."/>
            <person name="Montmayeur A."/>
            <person name="Murphy C."/>
            <person name="Neiman D."/>
            <person name="Pearson M."/>
            <person name="Priest M."/>
            <person name="Roberts A."/>
            <person name="Saif S."/>
            <person name="Shea T."/>
            <person name="Shenoy N."/>
            <person name="Sisk P."/>
            <person name="Stolte C."/>
            <person name="Sykes S."/>
            <person name="Yandava C."/>
            <person name="Wortman J."/>
            <person name="Nusbaum C."/>
            <person name="Birren B."/>
        </authorList>
    </citation>
    <scope>NUCLEOTIDE SEQUENCE</scope>
    <source>
        <strain evidence="2">ATCC 64411</strain>
    </source>
</reference>
<dbReference type="EnsemblFungi" id="MAPG_06603T0">
    <property type="protein sequence ID" value="MAPG_06603T0"/>
    <property type="gene ID" value="MAPG_06603"/>
</dbReference>
<feature type="compositionally biased region" description="Acidic residues" evidence="1">
    <location>
        <begin position="504"/>
        <end position="518"/>
    </location>
</feature>
<feature type="compositionally biased region" description="Acidic residues" evidence="1">
    <location>
        <begin position="624"/>
        <end position="633"/>
    </location>
</feature>
<organism evidence="3 4">
    <name type="scientific">Magnaporthiopsis poae (strain ATCC 64411 / 73-15)</name>
    <name type="common">Kentucky bluegrass fungus</name>
    <name type="synonym">Magnaporthe poae</name>
    <dbReference type="NCBI Taxonomy" id="644358"/>
    <lineage>
        <taxon>Eukaryota</taxon>
        <taxon>Fungi</taxon>
        <taxon>Dikarya</taxon>
        <taxon>Ascomycota</taxon>
        <taxon>Pezizomycotina</taxon>
        <taxon>Sordariomycetes</taxon>
        <taxon>Sordariomycetidae</taxon>
        <taxon>Magnaporthales</taxon>
        <taxon>Magnaporthaceae</taxon>
        <taxon>Magnaporthiopsis</taxon>
    </lineage>
</organism>
<reference evidence="4" key="2">
    <citation type="submission" date="2010-05" db="EMBL/GenBank/DDBJ databases">
        <title>The genome sequence of Magnaporthe poae strain ATCC 64411.</title>
        <authorList>
            <person name="Ma L.-J."/>
            <person name="Dead R."/>
            <person name="Young S."/>
            <person name="Zeng Q."/>
            <person name="Koehrsen M."/>
            <person name="Alvarado L."/>
            <person name="Berlin A."/>
            <person name="Chapman S.B."/>
            <person name="Chen Z."/>
            <person name="Freedman E."/>
            <person name="Gellesch M."/>
            <person name="Goldberg J."/>
            <person name="Griggs A."/>
            <person name="Gujja S."/>
            <person name="Heilman E.R."/>
            <person name="Heiman D."/>
            <person name="Hepburn T."/>
            <person name="Howarth C."/>
            <person name="Jen D."/>
            <person name="Larson L."/>
            <person name="Mehta T."/>
            <person name="Neiman D."/>
            <person name="Pearson M."/>
            <person name="Roberts A."/>
            <person name="Saif S."/>
            <person name="Shea T."/>
            <person name="Shenoy N."/>
            <person name="Sisk P."/>
            <person name="Stolte C."/>
            <person name="Sykes S."/>
            <person name="Walk T."/>
            <person name="White J."/>
            <person name="Yandava C."/>
            <person name="Haas B."/>
            <person name="Nusbaum C."/>
            <person name="Birren B."/>
        </authorList>
    </citation>
    <scope>NUCLEOTIDE SEQUENCE [LARGE SCALE GENOMIC DNA]</scope>
    <source>
        <strain evidence="4">ATCC 64411 / 73-15</strain>
    </source>
</reference>
<sequence length="855" mass="92684">MSVDMVLAEHQAPAELGDEPGFDDVVEQDVSMMAHEGLDDITFDADDGYIGYSAPDEAAQGPALSIDQQPVQGLSDEESGLVDTHLDQDGAVDADLLPLADAVEEENDTAADTVIAHTTVSEEVGASEFPEDHQSRSGLQAAGSPVTARPSMSEDDGLAEEIDYEDNEGNGEILLEVVQQFEPTHENEADGDEGVYPNGQEQDPRKPADLEQAALSPEPNDDPTHTMPPNEEPDSPATQQGGEDAFDVNAKDHEDDAGPEGMGLDPDAERALSPDQADLSVEDHHQRSISEDDQEEDYDGEEDVDYMDVAEVDDQASDEFSARPHVRIQHRNTTYSLFSGSTSDDPYSFFFSDLEALEHPLSQFLAGLREVLSDEITPDEELLIRIDGLGLEFAETMEKSSLDRITFGTIVDLHDRLVKADNPHNQDVVLLVYLVTRPNTLRRLDSLLDGASIGEGLSAYHISYPDYMLVDFPPKEDSKETTAQSTPRTTNGYSNADFESGLGPDEDDEPDEIQDADPESPSHTNVTPDWHGSAGGADQEEDQLGDSYDQVIDETHERTSACSRHSGSRQSSPSGSWDHETGGEAVGEQQTEASAYERAQSEVKDTDSNQGSDRSDAYSNPDVALDEIGEETEPAYQRQEHLASSHEQELDRIDDLITEELETSGKGEAEGDVATGSPSYTADDKHDLGSWEDGLHDAEVADGEGSVVSPTRDPEPNTPREAGGEAWDAINAQETVITDDQPFEMLRRQSAADTADLASLDHSSASATLDGEEVDLQEVLSTVGPAEDDQLKDDVENPHEEAGEADEIDWEDNENDGIVADGITSTPSSNIGKRVREVDDGEGPGDGHDVKRHRT</sequence>
<reference evidence="3" key="4">
    <citation type="journal article" date="2015" name="G3 (Bethesda)">
        <title>Genome sequences of three phytopathogenic species of the Magnaporthaceae family of fungi.</title>
        <authorList>
            <person name="Okagaki L.H."/>
            <person name="Nunes C.C."/>
            <person name="Sailsbery J."/>
            <person name="Clay B."/>
            <person name="Brown D."/>
            <person name="John T."/>
            <person name="Oh Y."/>
            <person name="Young N."/>
            <person name="Fitzgerald M."/>
            <person name="Haas B.J."/>
            <person name="Zeng Q."/>
            <person name="Young S."/>
            <person name="Adiconis X."/>
            <person name="Fan L."/>
            <person name="Levin J.Z."/>
            <person name="Mitchell T.K."/>
            <person name="Okubara P.A."/>
            <person name="Farman M.L."/>
            <person name="Kohn L.M."/>
            <person name="Birren B."/>
            <person name="Ma L.-J."/>
            <person name="Dean R.A."/>
        </authorList>
    </citation>
    <scope>NUCLEOTIDE SEQUENCE</scope>
    <source>
        <strain evidence="3">ATCC 64411 / 73-15</strain>
    </source>
</reference>
<feature type="compositionally biased region" description="Low complexity" evidence="1">
    <location>
        <begin position="560"/>
        <end position="576"/>
    </location>
</feature>
<dbReference type="InterPro" id="IPR018822">
    <property type="entry name" value="UPF0646"/>
</dbReference>
<dbReference type="Proteomes" id="UP000011715">
    <property type="component" value="Unassembled WGS sequence"/>
</dbReference>
<feature type="compositionally biased region" description="Basic and acidic residues" evidence="1">
    <location>
        <begin position="281"/>
        <end position="290"/>
    </location>
</feature>
<dbReference type="STRING" id="644358.A0A0C4E2G7"/>
<feature type="compositionally biased region" description="Acidic residues" evidence="1">
    <location>
        <begin position="153"/>
        <end position="169"/>
    </location>
</feature>
<evidence type="ECO:0000256" key="1">
    <source>
        <dbReference type="SAM" id="MobiDB-lite"/>
    </source>
</evidence>
<reference evidence="2" key="1">
    <citation type="submission" date="2010-05" db="EMBL/GenBank/DDBJ databases">
        <title>The Genome Sequence of Magnaporthe poae strain ATCC 64411.</title>
        <authorList>
            <consortium name="The Broad Institute Genome Sequencing Platform"/>
            <consortium name="Broad Institute Genome Sequencing Center for Infectious Disease"/>
            <person name="Ma L.-J."/>
            <person name="Dead R."/>
            <person name="Young S."/>
            <person name="Zeng Q."/>
            <person name="Koehrsen M."/>
            <person name="Alvarado L."/>
            <person name="Berlin A."/>
            <person name="Chapman S.B."/>
            <person name="Chen Z."/>
            <person name="Freedman E."/>
            <person name="Gellesch M."/>
            <person name="Goldberg J."/>
            <person name="Griggs A."/>
            <person name="Gujja S."/>
            <person name="Heilman E.R."/>
            <person name="Heiman D."/>
            <person name="Hepburn T."/>
            <person name="Howarth C."/>
            <person name="Jen D."/>
            <person name="Larson L."/>
            <person name="Mehta T."/>
            <person name="Neiman D."/>
            <person name="Pearson M."/>
            <person name="Roberts A."/>
            <person name="Saif S."/>
            <person name="Shea T."/>
            <person name="Shenoy N."/>
            <person name="Sisk P."/>
            <person name="Stolte C."/>
            <person name="Sykes S."/>
            <person name="Walk T."/>
            <person name="White J."/>
            <person name="Yandava C."/>
            <person name="Haas B."/>
            <person name="Nusbaum C."/>
            <person name="Birren B."/>
        </authorList>
    </citation>
    <scope>NUCLEOTIDE SEQUENCE</scope>
    <source>
        <strain evidence="2">ATCC 64411</strain>
    </source>
</reference>
<feature type="compositionally biased region" description="Polar residues" evidence="1">
    <location>
        <begin position="481"/>
        <end position="494"/>
    </location>
</feature>
<reference evidence="3" key="5">
    <citation type="submission" date="2015-06" db="UniProtKB">
        <authorList>
            <consortium name="EnsemblFungi"/>
        </authorList>
    </citation>
    <scope>IDENTIFICATION</scope>
    <source>
        <strain evidence="3">ATCC 64411</strain>
    </source>
</reference>
<keyword evidence="4" id="KW-1185">Reference proteome</keyword>
<feature type="compositionally biased region" description="Acidic residues" evidence="1">
    <location>
        <begin position="803"/>
        <end position="815"/>
    </location>
</feature>
<feature type="compositionally biased region" description="Acidic residues" evidence="1">
    <location>
        <begin position="291"/>
        <end position="300"/>
    </location>
</feature>
<feature type="compositionally biased region" description="Low complexity" evidence="1">
    <location>
        <begin position="751"/>
        <end position="769"/>
    </location>
</feature>
<name>A0A0C4E2G7_MAGP6</name>
<evidence type="ECO:0000313" key="3">
    <source>
        <dbReference type="EnsemblFungi" id="MAPG_06603T0"/>
    </source>
</evidence>
<dbReference type="AlphaFoldDB" id="A0A0C4E2G7"/>
<dbReference type="VEuPathDB" id="FungiDB:MAPG_06603"/>
<feature type="region of interest" description="Disordered" evidence="1">
    <location>
        <begin position="1"/>
        <end position="22"/>
    </location>
</feature>
<protein>
    <submittedName>
        <fullName evidence="2 3">Uncharacterized protein</fullName>
    </submittedName>
</protein>
<dbReference type="Pfam" id="PF10336">
    <property type="entry name" value="DUF2420"/>
    <property type="match status" value="1"/>
</dbReference>
<feature type="region of interest" description="Disordered" evidence="1">
    <location>
        <begin position="473"/>
        <end position="855"/>
    </location>
</feature>
<dbReference type="eggNOG" id="ENOG502SG4F">
    <property type="taxonomic scope" value="Eukaryota"/>
</dbReference>
<gene>
    <name evidence="2" type="ORF">MAPG_06603</name>
</gene>
<feature type="region of interest" description="Disordered" evidence="1">
    <location>
        <begin position="122"/>
        <end position="300"/>
    </location>
</feature>
<evidence type="ECO:0000313" key="2">
    <source>
        <dbReference type="EMBL" id="KLU87606.1"/>
    </source>
</evidence>
<feature type="compositionally biased region" description="Basic and acidic residues" evidence="1">
    <location>
        <begin position="638"/>
        <end position="655"/>
    </location>
</feature>
<dbReference type="OrthoDB" id="5339076at2759"/>
<feature type="compositionally biased region" description="Basic and acidic residues" evidence="1">
    <location>
        <begin position="792"/>
        <end position="802"/>
    </location>
</feature>
<feature type="compositionally biased region" description="Basic and acidic residues" evidence="1">
    <location>
        <begin position="682"/>
        <end position="699"/>
    </location>
</feature>
<dbReference type="OMA" id="RLCHNDG"/>
<dbReference type="EMBL" id="ADBL01001598">
    <property type="status" value="NOT_ANNOTATED_CDS"/>
    <property type="molecule type" value="Genomic_DNA"/>
</dbReference>
<accession>A0A0C4E2G7</accession>
<proteinExistence type="predicted"/>
<dbReference type="EMBL" id="GL876970">
    <property type="protein sequence ID" value="KLU87606.1"/>
    <property type="molecule type" value="Genomic_DNA"/>
</dbReference>
<evidence type="ECO:0000313" key="4">
    <source>
        <dbReference type="Proteomes" id="UP000011715"/>
    </source>
</evidence>